<sequence length="354" mass="39395">MNMDSLFMPFKYKNLTLDNRFVMAPMTRAMTANGVPVQQNADYYSRRAAAGVGLILTEGTVINRPASKNIKTIPDFYGEQALKGWKHVVESVHAAGGKIAPQLWHVGNTPYGEWRPDAPFESPDTMSVQDIQDTIKAFADAALDAKNLGFDAFEIHGAHGYLIDQFFWEGTNHRTDEYGGKTIKERSRFAVEVVKAMRAAVGPDMVIILRLSQWKQQDYTVKLAHTPQELEDWVLPLVDAGVDIFHGSQRRYWENEFEGSDLNFAGWLKKVTGQPSITVGSVGLTGDVMGFFGKGEGTGTASMDELLRRFDRGDFDLVAVGRSLLQDPEWVQKVKAGRFDELKAFEAASAGTLY</sequence>
<dbReference type="InterPro" id="IPR001155">
    <property type="entry name" value="OxRdtase_FMN_N"/>
</dbReference>
<reference evidence="2 3" key="1">
    <citation type="submission" date="2018-04" db="EMBL/GenBank/DDBJ databases">
        <title>Genome sequencing of Flavobacterium sp. HYN0059.</title>
        <authorList>
            <person name="Yi H."/>
            <person name="Baek C."/>
        </authorList>
    </citation>
    <scope>NUCLEOTIDE SEQUENCE [LARGE SCALE GENOMIC DNA]</scope>
    <source>
        <strain evidence="2 3">HYN0059</strain>
    </source>
</reference>
<dbReference type="PANTHER" id="PTHR22893">
    <property type="entry name" value="NADH OXIDOREDUCTASE-RELATED"/>
    <property type="match status" value="1"/>
</dbReference>
<dbReference type="Pfam" id="PF00724">
    <property type="entry name" value="Oxidored_FMN"/>
    <property type="match status" value="1"/>
</dbReference>
<dbReference type="InterPro" id="IPR013785">
    <property type="entry name" value="Aldolase_TIM"/>
</dbReference>
<keyword evidence="3" id="KW-1185">Reference proteome</keyword>
<dbReference type="AlphaFoldDB" id="A0A2S1QUG9"/>
<dbReference type="GO" id="GO:0005829">
    <property type="term" value="C:cytosol"/>
    <property type="evidence" value="ECO:0007669"/>
    <property type="project" value="TreeGrafter"/>
</dbReference>
<evidence type="ECO:0000313" key="3">
    <source>
        <dbReference type="Proteomes" id="UP000244929"/>
    </source>
</evidence>
<dbReference type="Gene3D" id="3.20.20.70">
    <property type="entry name" value="Aldolase class I"/>
    <property type="match status" value="1"/>
</dbReference>
<accession>A0A2S1QUG9</accession>
<dbReference type="PANTHER" id="PTHR22893:SF55">
    <property type="entry name" value="OXIDOREDUCTASE-RELATED"/>
    <property type="match status" value="1"/>
</dbReference>
<dbReference type="CDD" id="cd04747">
    <property type="entry name" value="OYE_like_5_FMN"/>
    <property type="match status" value="1"/>
</dbReference>
<dbReference type="KEGG" id="falb:HYN59_02365"/>
<name>A0A2S1QUG9_9FLAO</name>
<dbReference type="GO" id="GO:0016491">
    <property type="term" value="F:oxidoreductase activity"/>
    <property type="evidence" value="ECO:0007669"/>
    <property type="project" value="InterPro"/>
</dbReference>
<dbReference type="FunFam" id="3.20.20.70:FF:000262">
    <property type="entry name" value="NADH:flavin oxidoreductase"/>
    <property type="match status" value="1"/>
</dbReference>
<dbReference type="InterPro" id="IPR045247">
    <property type="entry name" value="Oye-like"/>
</dbReference>
<dbReference type="EMBL" id="CP029186">
    <property type="protein sequence ID" value="AWH84023.1"/>
    <property type="molecule type" value="Genomic_DNA"/>
</dbReference>
<evidence type="ECO:0000259" key="1">
    <source>
        <dbReference type="Pfam" id="PF00724"/>
    </source>
</evidence>
<organism evidence="2 3">
    <name type="scientific">Flavobacterium album</name>
    <dbReference type="NCBI Taxonomy" id="2175091"/>
    <lineage>
        <taxon>Bacteria</taxon>
        <taxon>Pseudomonadati</taxon>
        <taxon>Bacteroidota</taxon>
        <taxon>Flavobacteriia</taxon>
        <taxon>Flavobacteriales</taxon>
        <taxon>Flavobacteriaceae</taxon>
        <taxon>Flavobacterium</taxon>
    </lineage>
</organism>
<dbReference type="Proteomes" id="UP000244929">
    <property type="component" value="Chromosome"/>
</dbReference>
<feature type="domain" description="NADH:flavin oxidoreductase/NADH oxidase N-terminal" evidence="1">
    <location>
        <begin position="5"/>
        <end position="340"/>
    </location>
</feature>
<gene>
    <name evidence="2" type="ORF">HYN59_02365</name>
</gene>
<dbReference type="RefSeq" id="WP_108776733.1">
    <property type="nucleotide sequence ID" value="NZ_CP029186.1"/>
</dbReference>
<evidence type="ECO:0000313" key="2">
    <source>
        <dbReference type="EMBL" id="AWH84023.1"/>
    </source>
</evidence>
<dbReference type="SUPFAM" id="SSF51395">
    <property type="entry name" value="FMN-linked oxidoreductases"/>
    <property type="match status" value="1"/>
</dbReference>
<proteinExistence type="predicted"/>
<protein>
    <submittedName>
        <fullName evidence="2">12-oxophytodienoate reductase</fullName>
    </submittedName>
</protein>
<dbReference type="OrthoDB" id="9772736at2"/>
<dbReference type="GO" id="GO:0010181">
    <property type="term" value="F:FMN binding"/>
    <property type="evidence" value="ECO:0007669"/>
    <property type="project" value="InterPro"/>
</dbReference>